<keyword evidence="3" id="KW-1185">Reference proteome</keyword>
<evidence type="ECO:0000313" key="2">
    <source>
        <dbReference type="EMBL" id="QLC51152.1"/>
    </source>
</evidence>
<dbReference type="Pfam" id="PF23959">
    <property type="entry name" value="DUF7288"/>
    <property type="match status" value="1"/>
</dbReference>
<dbReference type="OrthoDB" id="324613at2157"/>
<accession>A0A7D5E7V4</accession>
<feature type="transmembrane region" description="Helical" evidence="1">
    <location>
        <begin position="12"/>
        <end position="33"/>
    </location>
</feature>
<evidence type="ECO:0000313" key="3">
    <source>
        <dbReference type="Proteomes" id="UP000509594"/>
    </source>
</evidence>
<sequence length="170" mass="18710">MNDRAQLHTLEGLSAAFIITLTVLTITQSTIIVTPQNELAMDVQLEQLSSDSLAVIDMAHHGPIRNNLTECIAAWDMTEAVYPDNNLEELDAPLSYLLPGILYNVDLAYFNNDDLNVKKVIIHGSPSENAVVVRHLVTLTNETVSLAGGGWNLADDEIKVVEVRMTAWKV</sequence>
<dbReference type="InterPro" id="IPR055712">
    <property type="entry name" value="DUF7288"/>
</dbReference>
<keyword evidence="1" id="KW-1133">Transmembrane helix</keyword>
<keyword evidence="1" id="KW-0812">Transmembrane</keyword>
<dbReference type="EMBL" id="CP058215">
    <property type="protein sequence ID" value="QLC51152.1"/>
    <property type="molecule type" value="Genomic_DNA"/>
</dbReference>
<dbReference type="KEGG" id="mzi:HWN40_00025"/>
<evidence type="ECO:0000256" key="1">
    <source>
        <dbReference type="SAM" id="Phobius"/>
    </source>
</evidence>
<keyword evidence="1" id="KW-0472">Membrane</keyword>
<proteinExistence type="predicted"/>
<name>A0A7D5E7V4_9EURY</name>
<reference evidence="2 3" key="1">
    <citation type="submission" date="2020-06" db="EMBL/GenBank/DDBJ databases">
        <title>Methanolobus halotolerans sp. nov., isolated from a saline lake Tus in Siberia.</title>
        <authorList>
            <person name="Shen Y."/>
            <person name="Chen S.-C."/>
            <person name="Lai M.-C."/>
            <person name="Huang H.-H."/>
            <person name="Chiu H.-H."/>
            <person name="Tang S.-L."/>
            <person name="Rogozin D.Y."/>
            <person name="Degermendzhy A.G."/>
        </authorList>
    </citation>
    <scope>NUCLEOTIDE SEQUENCE [LARGE SCALE GENOMIC DNA]</scope>
    <source>
        <strain evidence="2 3">DSM 21339</strain>
    </source>
</reference>
<organism evidence="2 3">
    <name type="scientific">Methanolobus zinderi</name>
    <dbReference type="NCBI Taxonomy" id="536044"/>
    <lineage>
        <taxon>Archaea</taxon>
        <taxon>Methanobacteriati</taxon>
        <taxon>Methanobacteriota</taxon>
        <taxon>Stenosarchaea group</taxon>
        <taxon>Methanomicrobia</taxon>
        <taxon>Methanosarcinales</taxon>
        <taxon>Methanosarcinaceae</taxon>
        <taxon>Methanolobus</taxon>
    </lineage>
</organism>
<protein>
    <submittedName>
        <fullName evidence="2">Uncharacterized protein</fullName>
    </submittedName>
</protein>
<gene>
    <name evidence="2" type="ORF">HWN40_00025</name>
</gene>
<dbReference type="AlphaFoldDB" id="A0A7D5E7V4"/>
<dbReference type="Proteomes" id="UP000509594">
    <property type="component" value="Chromosome"/>
</dbReference>